<dbReference type="InterPro" id="IPR050832">
    <property type="entry name" value="Bact_Acetyltransf"/>
</dbReference>
<dbReference type="EMBL" id="CP006850">
    <property type="protein sequence ID" value="AHH19506.1"/>
    <property type="molecule type" value="Genomic_DNA"/>
</dbReference>
<proteinExistence type="predicted"/>
<gene>
    <name evidence="4" type="ORF">NONO_c47220</name>
</gene>
<dbReference type="AlphaFoldDB" id="W5TQJ2"/>
<sequence length="257" mass="28256">MNSEHDTAVTRVSQTRWRAVHLGVPIGSGEVSPRPDGRPFLSIDTWRDDAFDPLADAMLTSLPRPLYTVVDEGDKELVTRWTRSGFTVRRRERECLVPTDPRVTGLAAVVPPPDTTILAAGHAAEGPLREADRAIRDEVEASIGWREMPAEIRPRCGDDTVVDPSMYAVAERSGRYVGLIRVVQVTRLPRIGLIAVRADQQRRGIGRALLAHALEALHRRGIAHAAVEVNESNAAAVALFDGIETRCVNSNLELVLR</sequence>
<evidence type="ECO:0000256" key="2">
    <source>
        <dbReference type="ARBA" id="ARBA00023315"/>
    </source>
</evidence>
<evidence type="ECO:0000313" key="4">
    <source>
        <dbReference type="EMBL" id="AHH19506.1"/>
    </source>
</evidence>
<dbReference type="GO" id="GO:0016747">
    <property type="term" value="F:acyltransferase activity, transferring groups other than amino-acyl groups"/>
    <property type="evidence" value="ECO:0007669"/>
    <property type="project" value="InterPro"/>
</dbReference>
<dbReference type="InterPro" id="IPR016181">
    <property type="entry name" value="Acyl_CoA_acyltransferase"/>
</dbReference>
<dbReference type="Proteomes" id="UP000019150">
    <property type="component" value="Chromosome"/>
</dbReference>
<dbReference type="PROSITE" id="PS51186">
    <property type="entry name" value="GNAT"/>
    <property type="match status" value="1"/>
</dbReference>
<dbReference type="RefSeq" id="WP_025350905.1">
    <property type="nucleotide sequence ID" value="NZ_CP006850.1"/>
</dbReference>
<evidence type="ECO:0000313" key="5">
    <source>
        <dbReference type="Proteomes" id="UP000019150"/>
    </source>
</evidence>
<evidence type="ECO:0000256" key="1">
    <source>
        <dbReference type="ARBA" id="ARBA00022679"/>
    </source>
</evidence>
<dbReference type="PANTHER" id="PTHR43877">
    <property type="entry name" value="AMINOALKYLPHOSPHONATE N-ACETYLTRANSFERASE-RELATED-RELATED"/>
    <property type="match status" value="1"/>
</dbReference>
<keyword evidence="1 4" id="KW-0808">Transferase</keyword>
<keyword evidence="2" id="KW-0012">Acyltransferase</keyword>
<organism evidence="4 5">
    <name type="scientific">Nocardia nova SH22a</name>
    <dbReference type="NCBI Taxonomy" id="1415166"/>
    <lineage>
        <taxon>Bacteria</taxon>
        <taxon>Bacillati</taxon>
        <taxon>Actinomycetota</taxon>
        <taxon>Actinomycetes</taxon>
        <taxon>Mycobacteriales</taxon>
        <taxon>Nocardiaceae</taxon>
        <taxon>Nocardia</taxon>
    </lineage>
</organism>
<dbReference type="SUPFAM" id="SSF55729">
    <property type="entry name" value="Acyl-CoA N-acyltransferases (Nat)"/>
    <property type="match status" value="1"/>
</dbReference>
<dbReference type="CDD" id="cd04301">
    <property type="entry name" value="NAT_SF"/>
    <property type="match status" value="1"/>
</dbReference>
<dbReference type="eggNOG" id="COG0456">
    <property type="taxonomic scope" value="Bacteria"/>
</dbReference>
<dbReference type="PATRIC" id="fig|1415166.3.peg.4858"/>
<name>W5TQJ2_9NOCA</name>
<protein>
    <submittedName>
        <fullName evidence="4">Acetyltransferase (GNAT) family protein</fullName>
    </submittedName>
</protein>
<dbReference type="Pfam" id="PF00583">
    <property type="entry name" value="Acetyltransf_1"/>
    <property type="match status" value="1"/>
</dbReference>
<dbReference type="Gene3D" id="3.40.630.30">
    <property type="match status" value="1"/>
</dbReference>
<reference evidence="4 5" key="1">
    <citation type="journal article" date="2014" name="Appl. Environ. Microbiol.">
        <title>Insights into the Microbial Degradation of Rubber and Gutta-Percha by Analysis of the Complete Genome of Nocardia nova SH22a.</title>
        <authorList>
            <person name="Luo Q."/>
            <person name="Hiessl S."/>
            <person name="Poehlein A."/>
            <person name="Daniel R."/>
            <person name="Steinbuchel A."/>
        </authorList>
    </citation>
    <scope>NUCLEOTIDE SEQUENCE [LARGE SCALE GENOMIC DNA]</scope>
    <source>
        <strain evidence="4">SH22a</strain>
    </source>
</reference>
<dbReference type="InterPro" id="IPR000182">
    <property type="entry name" value="GNAT_dom"/>
</dbReference>
<evidence type="ECO:0000259" key="3">
    <source>
        <dbReference type="PROSITE" id="PS51186"/>
    </source>
</evidence>
<dbReference type="KEGG" id="nno:NONO_c47220"/>
<dbReference type="STRING" id="1415166.NONO_c47220"/>
<dbReference type="HOGENOM" id="CLU_1093181_0_0_11"/>
<feature type="domain" description="N-acetyltransferase" evidence="3">
    <location>
        <begin position="126"/>
        <end position="257"/>
    </location>
</feature>
<accession>W5TQJ2</accession>
<keyword evidence="5" id="KW-1185">Reference proteome</keyword>
<dbReference type="OrthoDB" id="3814885at2"/>